<organism evidence="2 3">
    <name type="scientific">Rhynchophorus ferrugineus</name>
    <name type="common">Red palm weevil</name>
    <name type="synonym">Curculio ferrugineus</name>
    <dbReference type="NCBI Taxonomy" id="354439"/>
    <lineage>
        <taxon>Eukaryota</taxon>
        <taxon>Metazoa</taxon>
        <taxon>Ecdysozoa</taxon>
        <taxon>Arthropoda</taxon>
        <taxon>Hexapoda</taxon>
        <taxon>Insecta</taxon>
        <taxon>Pterygota</taxon>
        <taxon>Neoptera</taxon>
        <taxon>Endopterygota</taxon>
        <taxon>Coleoptera</taxon>
        <taxon>Polyphaga</taxon>
        <taxon>Cucujiformia</taxon>
        <taxon>Curculionidae</taxon>
        <taxon>Dryophthorinae</taxon>
        <taxon>Rhynchophorus</taxon>
    </lineage>
</organism>
<dbReference type="Proteomes" id="UP000625711">
    <property type="component" value="Unassembled WGS sequence"/>
</dbReference>
<evidence type="ECO:0000313" key="3">
    <source>
        <dbReference type="Proteomes" id="UP000625711"/>
    </source>
</evidence>
<evidence type="ECO:0000313" key="2">
    <source>
        <dbReference type="EMBL" id="KAF7276416.1"/>
    </source>
</evidence>
<comment type="caution">
    <text evidence="2">The sequence shown here is derived from an EMBL/GenBank/DDBJ whole genome shotgun (WGS) entry which is preliminary data.</text>
</comment>
<keyword evidence="3" id="KW-1185">Reference proteome</keyword>
<accession>A0A834M962</accession>
<gene>
    <name evidence="2" type="ORF">GWI33_010344</name>
</gene>
<keyword evidence="1" id="KW-0812">Transmembrane</keyword>
<keyword evidence="1" id="KW-1133">Transmembrane helix</keyword>
<proteinExistence type="predicted"/>
<reference evidence="2" key="1">
    <citation type="submission" date="2020-08" db="EMBL/GenBank/DDBJ databases">
        <title>Genome sequencing and assembly of the red palm weevil Rhynchophorus ferrugineus.</title>
        <authorList>
            <person name="Dias G.B."/>
            <person name="Bergman C.M."/>
            <person name="Manee M."/>
        </authorList>
    </citation>
    <scope>NUCLEOTIDE SEQUENCE</scope>
    <source>
        <strain evidence="2">AA-2017</strain>
        <tissue evidence="2">Whole larva</tissue>
    </source>
</reference>
<protein>
    <submittedName>
        <fullName evidence="2">Uncharacterized protein</fullName>
    </submittedName>
</protein>
<evidence type="ECO:0000256" key="1">
    <source>
        <dbReference type="SAM" id="Phobius"/>
    </source>
</evidence>
<dbReference type="EMBL" id="JAACXV010006868">
    <property type="protein sequence ID" value="KAF7276416.1"/>
    <property type="molecule type" value="Genomic_DNA"/>
</dbReference>
<name>A0A834M962_RHYFE</name>
<sequence>MPSPHWSLSDRYARQRISSLECPGKCVDMAAPIASPDSRLTNEGDSTCATPRYLFCCCWLLFSSGPFLFYISKVFIKFVIQELVEMIQVADTVVRVACDDRYPPTRMKIN</sequence>
<dbReference type="AlphaFoldDB" id="A0A834M962"/>
<keyword evidence="1" id="KW-0472">Membrane</keyword>
<feature type="transmembrane region" description="Helical" evidence="1">
    <location>
        <begin position="52"/>
        <end position="71"/>
    </location>
</feature>